<name>D8J9Z8_HALJB</name>
<sequence length="40" mass="4317">MVFVIPIPLGVIRRNLASDLLVAQFDIVVVAIAVAAMDHE</sequence>
<dbReference type="KEGG" id="hje:HacjB3_05645"/>
<reference evidence="1 2" key="1">
    <citation type="journal article" date="2010" name="J. Bacteriol.">
        <title>Complete genome sequence of Halalkalicoccus jeotgali B3(T), an extremely halophilic archaeon.</title>
        <authorList>
            <person name="Roh S.W."/>
            <person name="Nam Y.D."/>
            <person name="Nam S.H."/>
            <person name="Choi S.H."/>
            <person name="Park H.S."/>
            <person name="Bae J.W."/>
        </authorList>
    </citation>
    <scope>NUCLEOTIDE SEQUENCE [LARGE SCALE GENOMIC DNA]</scope>
    <source>
        <strain evidence="2">DSM 18796 / CECT 7217 / JCM 14584 / KCTC 4019 / B3</strain>
    </source>
</reference>
<evidence type="ECO:0000313" key="1">
    <source>
        <dbReference type="EMBL" id="ADJ14520.1"/>
    </source>
</evidence>
<gene>
    <name evidence="1" type="ordered locus">HacjB3_05645</name>
</gene>
<dbReference type="AlphaFoldDB" id="D8J9Z8"/>
<organism evidence="1 2">
    <name type="scientific">Halalkalicoccus jeotgali (strain DSM 18796 / CECT 7217 / JCM 14584 / KCTC 4019 / B3)</name>
    <dbReference type="NCBI Taxonomy" id="795797"/>
    <lineage>
        <taxon>Archaea</taxon>
        <taxon>Methanobacteriati</taxon>
        <taxon>Methanobacteriota</taxon>
        <taxon>Stenosarchaea group</taxon>
        <taxon>Halobacteria</taxon>
        <taxon>Halobacteriales</taxon>
        <taxon>Halococcaceae</taxon>
        <taxon>Halalkalicoccus</taxon>
    </lineage>
</organism>
<dbReference type="EMBL" id="CP002062">
    <property type="protein sequence ID" value="ADJ14520.1"/>
    <property type="molecule type" value="Genomic_DNA"/>
</dbReference>
<dbReference type="STRING" id="795797.HacjB3_05645"/>
<dbReference type="Proteomes" id="UP000000390">
    <property type="component" value="Chromosome"/>
</dbReference>
<proteinExistence type="predicted"/>
<protein>
    <submittedName>
        <fullName evidence="1">Uncharacterized protein</fullName>
    </submittedName>
</protein>
<dbReference type="HOGENOM" id="CLU_3282741_0_0_2"/>
<accession>D8J9Z8</accession>
<evidence type="ECO:0000313" key="2">
    <source>
        <dbReference type="Proteomes" id="UP000000390"/>
    </source>
</evidence>